<sequence>MYTFTKYALMPLMLAAFMTPLNAQTSVYQDPERCVAEMSALDADGDGYLTDDEVGEYMTISTRVDTDGDGRISSEELVVACEQQLVEALEGSGR</sequence>
<feature type="signal peptide" evidence="1">
    <location>
        <begin position="1"/>
        <end position="23"/>
    </location>
</feature>
<feature type="chain" id="PRO_5017391996" evidence="1">
    <location>
        <begin position="24"/>
        <end position="94"/>
    </location>
</feature>
<name>A0A397Q2L7_9HYPH</name>
<comment type="caution">
    <text evidence="3">The sequence shown here is derived from an EMBL/GenBank/DDBJ whole genome shotgun (WGS) entry which is preliminary data.</text>
</comment>
<dbReference type="PROSITE" id="PS50222">
    <property type="entry name" value="EF_HAND_2"/>
    <property type="match status" value="1"/>
</dbReference>
<evidence type="ECO:0000313" key="3">
    <source>
        <dbReference type="EMBL" id="RIA55750.1"/>
    </source>
</evidence>
<dbReference type="Pfam" id="PF13202">
    <property type="entry name" value="EF-hand_5"/>
    <property type="match status" value="2"/>
</dbReference>
<reference evidence="3 4" key="1">
    <citation type="submission" date="2018-08" db="EMBL/GenBank/DDBJ databases">
        <title>Genomic Encyclopedia of Archaeal and Bacterial Type Strains, Phase II (KMG-II): from individual species to whole genera.</title>
        <authorList>
            <person name="Goeker M."/>
        </authorList>
    </citation>
    <scope>NUCLEOTIDE SEQUENCE [LARGE SCALE GENOMIC DNA]</scope>
    <source>
        <strain evidence="3 4">DSM 5002</strain>
    </source>
</reference>
<protein>
    <submittedName>
        <fullName evidence="3">EF hand domain-containing protein</fullName>
    </submittedName>
</protein>
<keyword evidence="4" id="KW-1185">Reference proteome</keyword>
<dbReference type="RefSeq" id="WP_210209195.1">
    <property type="nucleotide sequence ID" value="NZ_QXDF01000001.1"/>
</dbReference>
<accession>A0A397Q2L7</accession>
<keyword evidence="1" id="KW-0732">Signal</keyword>
<dbReference type="InterPro" id="IPR011992">
    <property type="entry name" value="EF-hand-dom_pair"/>
</dbReference>
<organism evidence="3 4">
    <name type="scientific">Dichotomicrobium thermohalophilum</name>
    <dbReference type="NCBI Taxonomy" id="933063"/>
    <lineage>
        <taxon>Bacteria</taxon>
        <taxon>Pseudomonadati</taxon>
        <taxon>Pseudomonadota</taxon>
        <taxon>Alphaproteobacteria</taxon>
        <taxon>Hyphomicrobiales</taxon>
        <taxon>Hyphomicrobiaceae</taxon>
        <taxon>Dichotomicrobium</taxon>
    </lineage>
</organism>
<dbReference type="EMBL" id="QXDF01000001">
    <property type="protein sequence ID" value="RIA55750.1"/>
    <property type="molecule type" value="Genomic_DNA"/>
</dbReference>
<evidence type="ECO:0000256" key="1">
    <source>
        <dbReference type="SAM" id="SignalP"/>
    </source>
</evidence>
<proteinExistence type="predicted"/>
<dbReference type="SUPFAM" id="SSF47473">
    <property type="entry name" value="EF-hand"/>
    <property type="match status" value="1"/>
</dbReference>
<gene>
    <name evidence="3" type="ORF">BXY53_0826</name>
</gene>
<dbReference type="Proteomes" id="UP000266273">
    <property type="component" value="Unassembled WGS sequence"/>
</dbReference>
<dbReference type="GO" id="GO:0005509">
    <property type="term" value="F:calcium ion binding"/>
    <property type="evidence" value="ECO:0007669"/>
    <property type="project" value="InterPro"/>
</dbReference>
<dbReference type="Gene3D" id="1.10.238.10">
    <property type="entry name" value="EF-hand"/>
    <property type="match status" value="1"/>
</dbReference>
<feature type="domain" description="EF-hand" evidence="2">
    <location>
        <begin position="64"/>
        <end position="87"/>
    </location>
</feature>
<dbReference type="AlphaFoldDB" id="A0A397Q2L7"/>
<dbReference type="InterPro" id="IPR018247">
    <property type="entry name" value="EF_Hand_1_Ca_BS"/>
</dbReference>
<dbReference type="PROSITE" id="PS00018">
    <property type="entry name" value="EF_HAND_1"/>
    <property type="match status" value="1"/>
</dbReference>
<evidence type="ECO:0000259" key="2">
    <source>
        <dbReference type="PROSITE" id="PS50222"/>
    </source>
</evidence>
<evidence type="ECO:0000313" key="4">
    <source>
        <dbReference type="Proteomes" id="UP000266273"/>
    </source>
</evidence>
<dbReference type="InterPro" id="IPR002048">
    <property type="entry name" value="EF_hand_dom"/>
</dbReference>